<evidence type="ECO:0000313" key="5">
    <source>
        <dbReference type="WBParaSite" id="ACOC_0000381301-mRNA-1"/>
    </source>
</evidence>
<keyword evidence="1" id="KW-0175">Coiled coil</keyword>
<dbReference type="Pfam" id="PF24983">
    <property type="entry name" value="DUF7774"/>
    <property type="match status" value="1"/>
</dbReference>
<dbReference type="Proteomes" id="UP000267027">
    <property type="component" value="Unassembled WGS sequence"/>
</dbReference>
<organism evidence="5">
    <name type="scientific">Angiostrongylus costaricensis</name>
    <name type="common">Nematode worm</name>
    <dbReference type="NCBI Taxonomy" id="334426"/>
    <lineage>
        <taxon>Eukaryota</taxon>
        <taxon>Metazoa</taxon>
        <taxon>Ecdysozoa</taxon>
        <taxon>Nematoda</taxon>
        <taxon>Chromadorea</taxon>
        <taxon>Rhabditida</taxon>
        <taxon>Rhabditina</taxon>
        <taxon>Rhabditomorpha</taxon>
        <taxon>Strongyloidea</taxon>
        <taxon>Metastrongylidae</taxon>
        <taxon>Angiostrongylus</taxon>
    </lineage>
</organism>
<dbReference type="WBParaSite" id="ACOC_0000381301-mRNA-1">
    <property type="protein sequence ID" value="ACOC_0000381301-mRNA-1"/>
    <property type="gene ID" value="ACOC_0000381301"/>
</dbReference>
<dbReference type="InterPro" id="IPR056676">
    <property type="entry name" value="DUF7774"/>
</dbReference>
<evidence type="ECO:0000313" key="3">
    <source>
        <dbReference type="EMBL" id="VDM55399.1"/>
    </source>
</evidence>
<accession>A0A0R3PHI6</accession>
<name>A0A0R3PHI6_ANGCS</name>
<sequence length="104" mass="12383">MQELTELRILINRIEELEVANRKLTLQMRRMKKQLSEKERTSQQEAIALRGLEIMKRNQLLEHSVRNVERTMLCNFFEAVEPKPTQEVSVYLLVLFKIVQTRQG</sequence>
<evidence type="ECO:0000259" key="2">
    <source>
        <dbReference type="Pfam" id="PF24983"/>
    </source>
</evidence>
<dbReference type="EMBL" id="UYYA01001449">
    <property type="protein sequence ID" value="VDM55399.1"/>
    <property type="molecule type" value="Genomic_DNA"/>
</dbReference>
<dbReference type="AlphaFoldDB" id="A0A0R3PHI6"/>
<reference evidence="3 4" key="2">
    <citation type="submission" date="2018-11" db="EMBL/GenBank/DDBJ databases">
        <authorList>
            <consortium name="Pathogen Informatics"/>
        </authorList>
    </citation>
    <scope>NUCLEOTIDE SEQUENCE [LARGE SCALE GENOMIC DNA]</scope>
    <source>
        <strain evidence="3 4">Costa Rica</strain>
    </source>
</reference>
<proteinExistence type="predicted"/>
<gene>
    <name evidence="3" type="ORF">ACOC_LOCUS3814</name>
</gene>
<protein>
    <submittedName>
        <fullName evidence="5">Coiled-coil domain containing 146</fullName>
    </submittedName>
</protein>
<evidence type="ECO:0000256" key="1">
    <source>
        <dbReference type="SAM" id="Coils"/>
    </source>
</evidence>
<reference evidence="5" key="1">
    <citation type="submission" date="2017-02" db="UniProtKB">
        <authorList>
            <consortium name="WormBaseParasite"/>
        </authorList>
    </citation>
    <scope>IDENTIFICATION</scope>
</reference>
<feature type="domain" description="DUF7774" evidence="2">
    <location>
        <begin position="41"/>
        <end position="88"/>
    </location>
</feature>
<keyword evidence="4" id="KW-1185">Reference proteome</keyword>
<feature type="coiled-coil region" evidence="1">
    <location>
        <begin position="7"/>
        <end position="41"/>
    </location>
</feature>
<evidence type="ECO:0000313" key="4">
    <source>
        <dbReference type="Proteomes" id="UP000267027"/>
    </source>
</evidence>